<comment type="caution">
    <text evidence="1">The sequence shown here is derived from an EMBL/GenBank/DDBJ whole genome shotgun (WGS) entry which is preliminary data.</text>
</comment>
<dbReference type="GO" id="GO:0016604">
    <property type="term" value="C:nuclear body"/>
    <property type="evidence" value="ECO:0007669"/>
    <property type="project" value="TreeGrafter"/>
</dbReference>
<dbReference type="AlphaFoldDB" id="A0A388K9E8"/>
<evidence type="ECO:0000313" key="1">
    <source>
        <dbReference type="EMBL" id="GBG66675.1"/>
    </source>
</evidence>
<name>A0A388K9E8_CHABU</name>
<organism evidence="1 2">
    <name type="scientific">Chara braunii</name>
    <name type="common">Braun's stonewort</name>
    <dbReference type="NCBI Taxonomy" id="69332"/>
    <lineage>
        <taxon>Eukaryota</taxon>
        <taxon>Viridiplantae</taxon>
        <taxon>Streptophyta</taxon>
        <taxon>Charophyceae</taxon>
        <taxon>Charales</taxon>
        <taxon>Characeae</taxon>
        <taxon>Chara</taxon>
    </lineage>
</organism>
<dbReference type="InterPro" id="IPR052840">
    <property type="entry name" value="U7_snRNA_Sm-like"/>
</dbReference>
<reference evidence="1 2" key="1">
    <citation type="journal article" date="2018" name="Cell">
        <title>The Chara Genome: Secondary Complexity and Implications for Plant Terrestrialization.</title>
        <authorList>
            <person name="Nishiyama T."/>
            <person name="Sakayama H."/>
            <person name="Vries J.D."/>
            <person name="Buschmann H."/>
            <person name="Saint-Marcoux D."/>
            <person name="Ullrich K.K."/>
            <person name="Haas F.B."/>
            <person name="Vanderstraeten L."/>
            <person name="Becker D."/>
            <person name="Lang D."/>
            <person name="Vosolsobe S."/>
            <person name="Rombauts S."/>
            <person name="Wilhelmsson P.K.I."/>
            <person name="Janitza P."/>
            <person name="Kern R."/>
            <person name="Heyl A."/>
            <person name="Rumpler F."/>
            <person name="Villalobos L.I.A.C."/>
            <person name="Clay J.M."/>
            <person name="Skokan R."/>
            <person name="Toyoda A."/>
            <person name="Suzuki Y."/>
            <person name="Kagoshima H."/>
            <person name="Schijlen E."/>
            <person name="Tajeshwar N."/>
            <person name="Catarino B."/>
            <person name="Hetherington A.J."/>
            <person name="Saltykova A."/>
            <person name="Bonnot C."/>
            <person name="Breuninger H."/>
            <person name="Symeonidi A."/>
            <person name="Radhakrishnan G.V."/>
            <person name="Van Nieuwerburgh F."/>
            <person name="Deforce D."/>
            <person name="Chang C."/>
            <person name="Karol K.G."/>
            <person name="Hedrich R."/>
            <person name="Ulvskov P."/>
            <person name="Glockner G."/>
            <person name="Delwiche C.F."/>
            <person name="Petrasek J."/>
            <person name="Van de Peer Y."/>
            <person name="Friml J."/>
            <person name="Beilby M."/>
            <person name="Dolan L."/>
            <person name="Kohara Y."/>
            <person name="Sugano S."/>
            <person name="Fujiyama A."/>
            <person name="Delaux P.-M."/>
            <person name="Quint M."/>
            <person name="TheiBen G."/>
            <person name="Hagemann M."/>
            <person name="Harholt J."/>
            <person name="Dunand C."/>
            <person name="Zachgo S."/>
            <person name="Langdale J."/>
            <person name="Maumus F."/>
            <person name="Straeten D.V.D."/>
            <person name="Gould S.B."/>
            <person name="Rensing S.A."/>
        </authorList>
    </citation>
    <scope>NUCLEOTIDE SEQUENCE [LARGE SCALE GENOMIC DNA]</scope>
    <source>
        <strain evidence="1 2">S276</strain>
    </source>
</reference>
<accession>A0A388K9E8</accession>
<dbReference type="InterPro" id="IPR010920">
    <property type="entry name" value="LSM_dom_sf"/>
</dbReference>
<dbReference type="Proteomes" id="UP000265515">
    <property type="component" value="Unassembled WGS sequence"/>
</dbReference>
<evidence type="ECO:0000313" key="2">
    <source>
        <dbReference type="Proteomes" id="UP000265515"/>
    </source>
</evidence>
<gene>
    <name evidence="1" type="ORF">CBR_g66810</name>
</gene>
<proteinExistence type="predicted"/>
<dbReference type="Gene3D" id="2.30.30.100">
    <property type="match status" value="1"/>
</dbReference>
<dbReference type="GO" id="GO:0071208">
    <property type="term" value="F:histone pre-mRNA DCP binding"/>
    <property type="evidence" value="ECO:0007669"/>
    <property type="project" value="TreeGrafter"/>
</dbReference>
<keyword evidence="2" id="KW-1185">Reference proteome</keyword>
<dbReference type="PANTHER" id="PTHR21196:SF1">
    <property type="entry name" value="U7 SNRNA-ASSOCIATED SM-LIKE PROTEIN LSM10"/>
    <property type="match status" value="1"/>
</dbReference>
<dbReference type="OrthoDB" id="10256176at2759"/>
<dbReference type="GO" id="GO:0006398">
    <property type="term" value="P:mRNA 3'-end processing by stem-loop binding and cleavage"/>
    <property type="evidence" value="ECO:0007669"/>
    <property type="project" value="TreeGrafter"/>
</dbReference>
<dbReference type="GO" id="GO:0071254">
    <property type="term" value="C:cytoplasmic U snRNP body"/>
    <property type="evidence" value="ECO:0007669"/>
    <property type="project" value="TreeGrafter"/>
</dbReference>
<dbReference type="GO" id="GO:0071209">
    <property type="term" value="F:U7 snRNA binding"/>
    <property type="evidence" value="ECO:0007669"/>
    <property type="project" value="TreeGrafter"/>
</dbReference>
<sequence length="197" mass="22470">MAGLRPPRSERTLVCVIQSLVGMEVVVELRNDLTIRGNLDECDDYMKLEEDIKEDEVEAAIADLPRLKAPGLDDMSMELYKDFRKFFVVLLTAAYNEALKCGSFLLGFADAYRKLPFLFVRGCMIRFIHIPDSVDVKKAVQQRRDKRNRAEIMYLGRGGPQSRMPKTDKVNEGMIKGELREVCSEEREEGEVVGMSQ</sequence>
<dbReference type="SUPFAM" id="SSF50182">
    <property type="entry name" value="Sm-like ribonucleoproteins"/>
    <property type="match status" value="1"/>
</dbReference>
<dbReference type="PANTHER" id="PTHR21196">
    <property type="entry name" value="U7 SNRNA-ASSOCIATED SM-LIKE PROTEIN LSM10"/>
    <property type="match status" value="1"/>
</dbReference>
<evidence type="ECO:0008006" key="3">
    <source>
        <dbReference type="Google" id="ProtNLM"/>
    </source>
</evidence>
<feature type="unsure residue" description="D or N" evidence="1">
    <location>
        <position position="74"/>
    </location>
</feature>
<dbReference type="EMBL" id="BFEA01000077">
    <property type="protein sequence ID" value="GBG66675.1"/>
    <property type="molecule type" value="Genomic_DNA"/>
</dbReference>
<dbReference type="STRING" id="69332.A0A388K9E8"/>
<protein>
    <recommendedName>
        <fullName evidence="3">LSM domain-containing protein</fullName>
    </recommendedName>
</protein>